<dbReference type="Gene3D" id="2.40.160.160">
    <property type="entry name" value="Inverse autotransporter, beta-domain"/>
    <property type="match status" value="1"/>
</dbReference>
<protein>
    <recommendedName>
        <fullName evidence="3">Autotransporter domain-containing protein</fullName>
    </recommendedName>
</protein>
<dbReference type="InterPro" id="IPR038177">
    <property type="entry name" value="IAT_beta_sf"/>
</dbReference>
<proteinExistence type="predicted"/>
<evidence type="ECO:0008006" key="3">
    <source>
        <dbReference type="Google" id="ProtNLM"/>
    </source>
</evidence>
<name>A0ABU3Y2N9_9SPHN</name>
<dbReference type="RefSeq" id="WP_317224846.1">
    <property type="nucleotide sequence ID" value="NZ_JAWJEJ010000001.1"/>
</dbReference>
<gene>
    <name evidence="1" type="ORF">RZN05_01435</name>
</gene>
<sequence>MPAWGQTSEAPTWKPRAEVDAQVGENIGVSTSLFAPIAQNDSGLVYVDGRIGYDQRFDRNGSATVGARFRAGEDFAIGVNAGADFYRSDIGKRDQTAVSLGLEGFSSVFDVRINYRLPLSKIETIGYIDPAAAPSGTGALVLENNRLFERYSGFRLEAIPLEGFNVEAGVRLPVGSNASIRGSAAGFDYSDSRADDNYRGYRVGLEMDVEDKGSGARFTFGGTLEHTERYGTDARATVRLSVPFGGRASDRGAVPTGLDRQMGDRVRRDYVARSGSRYTDLTSSRFAIDARTGNPFGAFYYASGTGAAGSAGTLAAPTTLGDAVTRAGANGVVVALGSGGNINTTGVTLATNQYLVGGASAVDVRLINGSTVAYGVGGTNGVIVGTAAGTPAVALGQGSVVRDVTVRGAGVGIAANGVGGFALDRVIIENTGGAGLSLTNTLGSVALTGLTVRGGAGAGVLINGGSSISLANSTISGGAGAVDINDGGANVAVSLSNLTLSATGGNVLDIDGSGAGTVTVTSMSGITVRGGTGETGGVSVRSATFDANTTTTGIQTVNAGRMEVGTTAARVNGQGVFLTDVTGSLSFADLDIANSNATGLRVANPKANNFTLATLDGTIDTVGGTAADLDPLTIDLIFAGMRSVGATGPGVRLDTVQGGGTGGNALTIGTLTVSNSGAEALVILNSTGLVRVNGGTVTSSGGSAVRVGTAGVAGSGGSVNLVFGAAITDTAGAAPIVALFNTSGTISFTGPITGTGTGGIVLQDLLAGASVNFGAINLTDTIGDAVSLNNLAGAVRFNGLVTIANPTANGIVIGNVPGGVTFGDVDITGLGDFTGLDVRATQGTVLFNTLDISGTGVGTGIDVTGSTNSGNVIVLTGSVIQNVDIGVDLTNAAMTGQFRFGDGDGGTMNSRITANTPIVIAGMNTTQGSYNFADVMLQGDITNITGTGFTAYYAQVGATGSGTRDDPGSLAGAEASGAQYIVLLNDGVGAQDVFDATTAGGSFDLAAGQALISFLNQDFFAVGSASMPANLILTGVGPSGITNPYAGSGGAVLTTTLAGSATVNLATNSSIDGLVIRNAAGDVGVEGSGVGNVRILNSDISGAAGAIAISDGGAASSVQLTNLDLASTSGVTLALNGAGAGTLSVSASNVDIAATGTSAALSIADVESTGISFGSVTTGTSATGAVSIQNVSGGSVAIGSVAVAGTTTGEGISIEGASSAISIDSINVAGTAEDAVRLVDNSGAITIGTISAGASGVSGDGVQLTRNGAVSIGALVVNGANAGLAIEDSLGNVTIGDAAISGVGSGVIIDGVGTSSAVSIGDLSINGTSATGISLSRVEGGVTFTGTTDITGVGTSGIVLGAGSTGTIGFGDVNITGLAAGTTGVMARAASGTITFNTLDITGASTTGTRGIDLTGATFATNFITTESSSITGVGVGVDLSNAAITGSFRFGDGSSTDADGAASTIDAVVPIEIAGLNGGVGSYNFADVNLIGDTSRLVTSATTYFVAAGATGAGTMADPGSLSGAEASGAQIIVLLNNPAGGQDVLDAVDAGGSFDIAAGQSLLGFLNGDTLTLPGGGPANLIVFGLTPGQIVNPFTGSGAPILTNSGGGDGVVLASNTIVDGILIDVPVGIGIYASGAANVTIRNSVIGGGSGAIGLADGGLAASAALTNLQLTSGGNAVLSLDGTGAGTLAITALDDIRILGGNGETLGLSGRDVLFDADLTTAGIQALAGTLQIGTTAARIGGRGLYLDGAEGTTDLTLDIATDGGAGIYALGGAGGLQLGIAGGTIDVANAGGDYGLYLENLGSAVTLGALDYAGTGVAVWSQNVTGAGAGGLALDIARLTVADGAGAAIRMTGGASGSFSFGAASSIGTTTGAGAIWIDNSGASALNYAGGITYAGANAAVYVAGGHTGTIDIGGTIDATSGTGLVFDNADGVYSFTGTTAIDAGAAGIVVANGSAGTFTFGAGSSVVAAGGPALQVSDSSAAITYLGALTASGAGNGLDIVNHTGELDFTLATLDLSGGTTLGFDNADGIYRFGSFATTGGATIAIVNGSAGAFTFGDVELAGIGAGQTAVDLTGATGNVTFQTLDITGTGGTGIDLTGSTTAANIIVSESSNITGLDVGVDLTNAAITGNFRYGDGSNLDADGAASSISAVTPLVIAGLNGAVGTYDFADVVLTGDTSTLQTNKSMFWVQAGATGAGTRSDPGSLAAAEASGAQVIILLDTQIGAGQDVIDGASAGGGFDLNANQSLLGFLNGDTLSLGGGAPANLLLFGIAGGTVTNPYAGSGAALLTTSQAGATTVNLASGAVIDGVEIGNLDWRGVYGAGVVGATIRNSVIHGGVSAIQIVDGGASASIALSNLTLSSDTGDVLALLRTGAGQLTVTQLADITIAGGNSGAGLNSFEAIFDADLATAGIQAVTGTVTVGSAGSRVGGAGLVLEDATGALNLTTTIYNTDEVGLFALGGAGGFALTITGGSIDTGPVTTTGSALYLADLLADIQLASVTYAGPASGVTALNVTGVGTGGRALDIGTLTVASGANRGIFLDGTTSGNFSFGAGSSIVGTTAAGIELGNSGAGSLNYLGNITGVTAGALVSVTSGHIGTASFSGTLSATGGTGLQFDNADGTYTFSGTTTLNGGDAGIDIVGGSAGTFAFGTGTSVTSPSGTGINIANSTAGITYSGNLTYATAGQAAIAVVNHSGGTIAFQTGTINATNGTGLQFDNADGTYNFTGTTTLNGGDAGIDIVNGSGGTFAFGTGTSVTSPSGTGISVQNSTAGIAYSGNLTYATAGQFAIQVAGHSGGTITFQTGTINATNGSGAQFDNADGTYDFTGTTTLSGTAAGFDIVNGSSGTFGFGSGTTIDATVLGLGLSNSTANVTFAGTLNSSAGYAFAANADQSTLDISAATLNVTSLGLNFNNADGTYTFGSFALSNGASIIVANDSAGSLTFGDVDISGIGAGQTAVNLVGAVGDVTFNTLDITGTSTTNSRGINLFGNTGTGDIVVTNSSSITGVGTGVDLTNANRTGLFQYGDGESAIDVASTISAVTPIAISGLNGGAGTYNFADVNLVGDTSGLATSATVYYVLAGASGAGTLGDPGSLAGAETATADFIVLLNDPNGGQDVLDALGTNGNDTLVLDVNQALRSFRDSNTIALPGGAPSNIILTGVTTGSVTNPYAASALTATDRAPVLTTTGAANTVTLATGSSIDGVFVQSAGGFAAVYGSGAVGATVSNSTLSGTGTALRLLAGGASASATLTNLSLLASGINAAVELSGAGAGGLTLAGSGIDVTHSGSGALLLIDDVLIDGANLSFGAVTSTAPGSGVDLGGIVGFGDLSFGSITVAGSTGNGVALHNSGVIVNLGDVTVSGAAAAGIALNTNSGATTIGAIDIASSAVGITTSGLTSTLTVGDGTIDGATTAGIVIGAGSTVLLDFGNIDITALQAGARGVDARTMGGGSVYFETLDVTGASAVGTVGIDLSGNNGGGAFTVNESSAITGVDIGVDLSNASRTSNFRYGDGSNIDLDLAASSINAVTPIAITGLNGATGNYDFLDVTLTGDTSQLEADAFFVQAGATGVGSATNPGSLAAAQASGAAFIVLLDSQAGAGAFDTITGPFTLADGQTLLAFRNVDTFSVASGAPANVKLFNITTGTIDNPFAGSGAPLLTSANALGTVQLGGTSTIDGVVVSNTGTGAGIYANGTAGTATIRNSTISGGGAGIDIRSGAATRVVNLQNLALRNVGNNPGALLNLNGTGGTLTVTGMSNFAIDTSGGETAGLIFNTVTFDSNLAAAGIQAVNAGAFTIGTSGARVQGDGVSLTNVSGALTFTDIDIANNGGTGLLVANSKANNFLLTTLDGSVDTTNGTAVNLDPLVVNMTLASIDASGGAWGVLLDQVEGSFTVNGAVNVTGATTAGIAIQDNTAQASPLAANFNGAVTINNTTGAGLSLTNNTGATIAFAGGGTGIDVVTTSGAGLIASGGGTISFAGSGNSIQTATGQVLSLANVTAAAGGIAFGSLASTGTVAGATAINLNNLDGGGFSGGTVSIAGTSGATSDGIFIGGGSNSTISFGATTIAATGDEGVEINGAGNGAVTFSSVTIDDTAGNGVLIDGATGSVTISAGAIGGTNDPSGNGVFVNGGSGNVTIDAAITKTSGNVALAIANRAAGTLSFGGDIAASGTGLGVGIDTVTGGSVTVSGNLTLSGNQNLIQVRDSAAAITFSGASKSVTGTALQAINLTNNTGSTIAFTGGGLSVGGTTATALNASGGGTLAVTGSGNTINGPAALSLNGITVGAGGLNFASVTTSARASGIALTNVSSSGGGAITLGTVNLQGITSAAISIDGTLGAALNITDLDIGLNNTAAIGLDLNAATLAAGITAGDFDLTNAAAAGTTIGVDLRGTTGGQVVRLGDASAAGAFSTISGVATGVWLDSGTNAAFTYGDGESGTDGTSTLSATTAIDAAAAPAAGTYDFRDVTFGASPGLGFGVGRTLFVDSNGATGGGNGSGGDGANPMTLAAAELALAATDVILLINNGAAISVAGSNGNDTLALLANTQVRGFGQGPLALTLTVPSTILLSSGTINIADPTGNGAATLTTAAGGDVITLGASGNRISGFILDGAPGGALRGIVDNGGATGTLVNFMTIRNFNAVGGYGVEITPSTNSTIDSVSLTGNTNDIFLNAAGSTISNVTAIGATGTAITLNNATGTTTLTNVNISGAATGLSFTTPAGTINASNVDIAGAGTSALTVSGGTASFNFDAASSIVQAAGGLVVNFTGNHTTGTFAYAGLINASSGAGLQFNNADGTYNFTGTTTLNGGDAGIDIYNGATGTFAFGSGTSLTHNGAGNAFVLLSSANVTYDGTITDNNGVAVEVDGHDAGTATFNGAISSSIANASTVVSVINSNAGTIAFNGQMNIASTGTVVSLSGNDGSTITFNAGGTGLDITSTTGTGMLIAGGGTVNVLGSGNSIATTSGTLLSIANTGATTTTANLDFASASNTGGANGILVNRTNGTLGGTVTIAGGAITATTRGVSLAGDTLTFGYGGTVTTSGGAARSVEATGRTGGTATLSGNVTDTSLGINIANNSGGTLSFTGQSVSLSTTTNTALTLANNGGATVSFASAGGGNGFDIVTTSGAGLSATGGGTLTISGSGNSIQTATGQILDLTGVNTAAAGITFGSLQSTGTVTGIAVNFNNFDSVGGGAFSGGTTTIAATTGGDGIFIGNGSNANIGFGATTIGTTAGTIGGDGIEVNGSGNGSVTFASVDIDGTTAHGVNVTGAAGATGAVSINGGTIGATAGPAGDGVNLTSGGTNVTIAAAITKTNAGNIVEVSNRAAGTATFSGNLSATGGVANGILLNNNSGGTITFSGATKTLTTGANNAIQFDNTGPVGAAVSFTGGGLAVTTTSGRGITATSTTAGAGSLAITGTGNSITSGAGIALNLVNTNIVASGVNFQSISANGGTRGILLNTTGGAGGLTITGTGSTDGSGGTIQNISQRGIELLNTALVNIANLNLTNASTTGQAAGSDTDLTTANGAIYLSGVATAVFNNVDITGTIADNGITGINVSNFQFNNGLIDNAGDGINESGIEFINLSGTSSLTNTEIRFSETNSLDILNTDVNLNLTLNNVIFRDTQSSATNGEGGFQFRSFSNAAGAPTTNIDILDSDFLRLRTQAIQVIGEDDSIVNIDITNNVINVDTGIGTGIDINGNDSATVNFNIIGNPTIRASGGAAVNITSFGTANVMGRINNNSNIATFSQSGTSNASGSGVRLVAQENSRVIAEVSGNAINMGAFNNSAAVDVIAREGTARLDLRLLNNVIDSTDTATLADINFQSGSSSGSNIETNQIYAFIANNNLTLGASPVVLRLRVSELDNTHDPRIFLEGFVEGGAGLDDDAVATWNANGNTPGANTGNITVSLSGTATAPSAGNAVAPSNPLP</sequence>
<reference evidence="1 2" key="1">
    <citation type="submission" date="2023-10" db="EMBL/GenBank/DDBJ databases">
        <title>Sphingomonas sp. HF-S4 16S ribosomal RNA gene Genome sequencing and assembly.</title>
        <authorList>
            <person name="Lee H."/>
        </authorList>
    </citation>
    <scope>NUCLEOTIDE SEQUENCE [LARGE SCALE GENOMIC DNA]</scope>
    <source>
        <strain evidence="1 2">HF-S4</strain>
    </source>
</reference>
<evidence type="ECO:0000313" key="2">
    <source>
        <dbReference type="Proteomes" id="UP001273531"/>
    </source>
</evidence>
<keyword evidence="2" id="KW-1185">Reference proteome</keyword>
<dbReference type="EMBL" id="JAWJEJ010000001">
    <property type="protein sequence ID" value="MDV3455630.1"/>
    <property type="molecule type" value="Genomic_DNA"/>
</dbReference>
<dbReference type="SUPFAM" id="SSF51126">
    <property type="entry name" value="Pectin lyase-like"/>
    <property type="match status" value="1"/>
</dbReference>
<dbReference type="SMART" id="SM00710">
    <property type="entry name" value="PbH1"/>
    <property type="match status" value="54"/>
</dbReference>
<comment type="caution">
    <text evidence="1">The sequence shown here is derived from an EMBL/GenBank/DDBJ whole genome shotgun (WGS) entry which is preliminary data.</text>
</comment>
<accession>A0ABU3Y2N9</accession>
<dbReference type="Proteomes" id="UP001273531">
    <property type="component" value="Unassembled WGS sequence"/>
</dbReference>
<evidence type="ECO:0000313" key="1">
    <source>
        <dbReference type="EMBL" id="MDV3455630.1"/>
    </source>
</evidence>
<organism evidence="1 2">
    <name type="scientific">Sphingomonas agrestis</name>
    <dbReference type="NCBI Taxonomy" id="3080540"/>
    <lineage>
        <taxon>Bacteria</taxon>
        <taxon>Pseudomonadati</taxon>
        <taxon>Pseudomonadota</taxon>
        <taxon>Alphaproteobacteria</taxon>
        <taxon>Sphingomonadales</taxon>
        <taxon>Sphingomonadaceae</taxon>
        <taxon>Sphingomonas</taxon>
    </lineage>
</organism>
<dbReference type="InterPro" id="IPR011050">
    <property type="entry name" value="Pectin_lyase_fold/virulence"/>
</dbReference>
<dbReference type="InterPro" id="IPR006626">
    <property type="entry name" value="PbH1"/>
</dbReference>